<keyword evidence="10" id="KW-1185">Reference proteome</keyword>
<reference evidence="10" key="1">
    <citation type="journal article" date="2016" name="Nat. Commun.">
        <title>Genome analysis of three Pneumocystis species reveals adaptation mechanisms to life exclusively in mammalian hosts.</title>
        <authorList>
            <person name="Ma L."/>
            <person name="Chen Z."/>
            <person name="Huang D.W."/>
            <person name="Kutty G."/>
            <person name="Ishihara M."/>
            <person name="Wang H."/>
            <person name="Abouelleil A."/>
            <person name="Bishop L."/>
            <person name="Davey E."/>
            <person name="Deng R."/>
            <person name="Deng X."/>
            <person name="Fan L."/>
            <person name="Fantoni G."/>
            <person name="Fitzgerald M."/>
            <person name="Gogineni E."/>
            <person name="Goldberg J.M."/>
            <person name="Handley G."/>
            <person name="Hu X."/>
            <person name="Huber C."/>
            <person name="Jiao X."/>
            <person name="Jones K."/>
            <person name="Levin J.Z."/>
            <person name="Liu Y."/>
            <person name="Macdonald P."/>
            <person name="Melnikov A."/>
            <person name="Raley C."/>
            <person name="Sassi M."/>
            <person name="Sherman B.T."/>
            <person name="Song X."/>
            <person name="Sykes S."/>
            <person name="Tran B."/>
            <person name="Walsh L."/>
            <person name="Xia Y."/>
            <person name="Yang J."/>
            <person name="Young S."/>
            <person name="Zeng Q."/>
            <person name="Zheng X."/>
            <person name="Stephens R."/>
            <person name="Nusbaum C."/>
            <person name="Birren B.W."/>
            <person name="Azadi P."/>
            <person name="Lempicki R.A."/>
            <person name="Cuomo C.A."/>
            <person name="Kovacs J.A."/>
        </authorList>
    </citation>
    <scope>NUCLEOTIDE SEQUENCE [LARGE SCALE GENOMIC DNA]</scope>
    <source>
        <strain evidence="10">B80</strain>
    </source>
</reference>
<evidence type="ECO:0000256" key="5">
    <source>
        <dbReference type="ARBA" id="ARBA00049203"/>
    </source>
</evidence>
<feature type="active site" evidence="7">
    <location>
        <position position="222"/>
    </location>
</feature>
<evidence type="ECO:0000313" key="9">
    <source>
        <dbReference type="EMBL" id="KTW30698.1"/>
    </source>
</evidence>
<dbReference type="GeneID" id="28935227"/>
<dbReference type="AlphaFoldDB" id="A0A0W4ZQN8"/>
<dbReference type="RefSeq" id="XP_018227294.1">
    <property type="nucleotide sequence ID" value="XM_018369025.1"/>
</dbReference>
<evidence type="ECO:0000256" key="2">
    <source>
        <dbReference type="ARBA" id="ARBA00020672"/>
    </source>
</evidence>
<dbReference type="VEuPathDB" id="FungiDB:T552_00410"/>
<comment type="similarity">
    <text evidence="1 6">Belongs to the AB hydrolase superfamily.</text>
</comment>
<comment type="caution">
    <text evidence="9">The sequence shown here is derived from an EMBL/GenBank/DDBJ whole genome shotgun (WGS) entry which is preliminary data.</text>
</comment>
<keyword evidence="3 6" id="KW-0719">Serine esterase</keyword>
<dbReference type="Gene3D" id="3.40.50.1820">
    <property type="entry name" value="alpha/beta hydrolase"/>
    <property type="match status" value="1"/>
</dbReference>
<feature type="active site" evidence="7">
    <location>
        <position position="353"/>
    </location>
</feature>
<dbReference type="EC" id="3.1.1.-" evidence="6"/>
<evidence type="ECO:0000256" key="4">
    <source>
        <dbReference type="ARBA" id="ARBA00022801"/>
    </source>
</evidence>
<dbReference type="InterPro" id="IPR029058">
    <property type="entry name" value="AB_hydrolase_fold"/>
</dbReference>
<dbReference type="Proteomes" id="UP000054454">
    <property type="component" value="Unassembled WGS sequence"/>
</dbReference>
<comment type="function">
    <text evidence="6">Demethylates proteins that have been reversibly carboxymethylated.</text>
</comment>
<sequence>MSTLHRQVVKEKLNSSRFFVKTETEGLDMNESEVDVDYEGRDEFYDENLKTRGFSVEERSRTNEFVKIDNEDFNALWSGYFERSLKIGPFQVYLTLPKLSETKEETGMAFFIMHHGAGSCGLSFACLAKEITEITNGSCGIISFDVRGHGVSDEVFRNGLLDLGLEELCKDFVRIVQLVFQEFGLDDISEIILVGHSIGGAVLSHVAKNQLLPNILGCAVLDIVEGSAINSFSTMMYHLLKRPKSFNTIQEAIDWHLKNKILKNEQSAKVSVPLLFKKQISTDTNKTKWVWKVNLNETEHFWHEWLNDLSNCFLAIPSAKLLILSSKDRLDKTLMIAQMQGKFQLITFQNTSHFIHEDLPELTAKSVCSLNPFIPSYNPYK</sequence>
<keyword evidence="4 6" id="KW-0378">Hydrolase</keyword>
<dbReference type="EMBL" id="LFVZ01000002">
    <property type="protein sequence ID" value="KTW30698.1"/>
    <property type="molecule type" value="Genomic_DNA"/>
</dbReference>
<protein>
    <recommendedName>
        <fullName evidence="2 6">Protein phosphatase methylesterase 1</fullName>
        <shortName evidence="6">PME-1</shortName>
        <ecNumber evidence="6">3.1.1.-</ecNumber>
    </recommendedName>
</protein>
<evidence type="ECO:0000313" key="10">
    <source>
        <dbReference type="Proteomes" id="UP000054454"/>
    </source>
</evidence>
<dbReference type="PANTHER" id="PTHR14189">
    <property type="entry name" value="PROTEIN PHOSPHATASE METHYLESTERASE-1 RELATED"/>
    <property type="match status" value="1"/>
</dbReference>
<dbReference type="GO" id="GO:0005763">
    <property type="term" value="C:mitochondrial small ribosomal subunit"/>
    <property type="evidence" value="ECO:0007669"/>
    <property type="project" value="EnsemblFungi"/>
</dbReference>
<evidence type="ECO:0000259" key="8">
    <source>
        <dbReference type="Pfam" id="PF12697"/>
    </source>
</evidence>
<evidence type="ECO:0000256" key="6">
    <source>
        <dbReference type="PIRNR" id="PIRNR022950"/>
    </source>
</evidence>
<dbReference type="PANTHER" id="PTHR14189:SF0">
    <property type="entry name" value="PROTEIN PHOSPHATASE METHYLESTERASE 1"/>
    <property type="match status" value="1"/>
</dbReference>
<evidence type="ECO:0000256" key="7">
    <source>
        <dbReference type="PIRSR" id="PIRSR022950-1"/>
    </source>
</evidence>
<dbReference type="GO" id="GO:0051723">
    <property type="term" value="F:protein methylesterase activity"/>
    <property type="evidence" value="ECO:0007669"/>
    <property type="project" value="UniProtKB-EC"/>
</dbReference>
<accession>A0A0W4ZQN8</accession>
<dbReference type="OrthoDB" id="194865at2759"/>
<dbReference type="InterPro" id="IPR000073">
    <property type="entry name" value="AB_hydrolase_1"/>
</dbReference>
<comment type="catalytic activity">
    <reaction evidence="5">
        <text>[phosphatase 2A protein]-C-terminal L-leucine methyl ester + H2O = [phosphatase 2A protein]-C-terminal L-leucine + methanol + H(+)</text>
        <dbReference type="Rhea" id="RHEA:48548"/>
        <dbReference type="Rhea" id="RHEA-COMP:12134"/>
        <dbReference type="Rhea" id="RHEA-COMP:12135"/>
        <dbReference type="ChEBI" id="CHEBI:15377"/>
        <dbReference type="ChEBI" id="CHEBI:15378"/>
        <dbReference type="ChEBI" id="CHEBI:17790"/>
        <dbReference type="ChEBI" id="CHEBI:90516"/>
        <dbReference type="ChEBI" id="CHEBI:90517"/>
        <dbReference type="EC" id="3.1.1.89"/>
    </reaction>
</comment>
<proteinExistence type="inferred from homology"/>
<feature type="active site" evidence="7">
    <location>
        <position position="197"/>
    </location>
</feature>
<feature type="domain" description="AB hydrolase-1" evidence="8">
    <location>
        <begin position="112"/>
        <end position="364"/>
    </location>
</feature>
<dbReference type="SUPFAM" id="SSF53474">
    <property type="entry name" value="alpha/beta-Hydrolases"/>
    <property type="match status" value="1"/>
</dbReference>
<dbReference type="InterPro" id="IPR016812">
    <property type="entry name" value="PPase_methylesterase_euk"/>
</dbReference>
<name>A0A0W4ZQN8_PNEC8</name>
<organism evidence="9 10">
    <name type="scientific">Pneumocystis carinii (strain B80)</name>
    <name type="common">Rat pneumocystis pneumonia agent</name>
    <name type="synonym">Pneumocystis carinii f. sp. carinii</name>
    <dbReference type="NCBI Taxonomy" id="1408658"/>
    <lineage>
        <taxon>Eukaryota</taxon>
        <taxon>Fungi</taxon>
        <taxon>Dikarya</taxon>
        <taxon>Ascomycota</taxon>
        <taxon>Taphrinomycotina</taxon>
        <taxon>Pneumocystomycetes</taxon>
        <taxon>Pneumocystaceae</taxon>
        <taxon>Pneumocystis</taxon>
    </lineage>
</organism>
<evidence type="ECO:0000256" key="1">
    <source>
        <dbReference type="ARBA" id="ARBA00008645"/>
    </source>
</evidence>
<dbReference type="PIRSF" id="PIRSF022950">
    <property type="entry name" value="PPase_methylesterase_euk"/>
    <property type="match status" value="1"/>
</dbReference>
<evidence type="ECO:0000256" key="3">
    <source>
        <dbReference type="ARBA" id="ARBA00022487"/>
    </source>
</evidence>
<dbReference type="Pfam" id="PF12697">
    <property type="entry name" value="Abhydrolase_6"/>
    <property type="match status" value="1"/>
</dbReference>
<gene>
    <name evidence="9" type="ORF">T552_00410</name>
</gene>